<feature type="transmembrane region" description="Helical" evidence="1">
    <location>
        <begin position="12"/>
        <end position="39"/>
    </location>
</feature>
<organism evidence="2 3">
    <name type="scientific">Nocardioides plantarum</name>
    <dbReference type="NCBI Taxonomy" id="29299"/>
    <lineage>
        <taxon>Bacteria</taxon>
        <taxon>Bacillati</taxon>
        <taxon>Actinomycetota</taxon>
        <taxon>Actinomycetes</taxon>
        <taxon>Propionibacteriales</taxon>
        <taxon>Nocardioidaceae</taxon>
        <taxon>Nocardioides</taxon>
    </lineage>
</organism>
<feature type="transmembrane region" description="Helical" evidence="1">
    <location>
        <begin position="59"/>
        <end position="75"/>
    </location>
</feature>
<dbReference type="RefSeq" id="WP_140010355.1">
    <property type="nucleotide sequence ID" value="NZ_JBHMDG010000016.1"/>
</dbReference>
<proteinExistence type="predicted"/>
<dbReference type="EMBL" id="JBHMDG010000016">
    <property type="protein sequence ID" value="MFB9314196.1"/>
    <property type="molecule type" value="Genomic_DNA"/>
</dbReference>
<evidence type="ECO:0000313" key="2">
    <source>
        <dbReference type="EMBL" id="MFB9314196.1"/>
    </source>
</evidence>
<keyword evidence="3" id="KW-1185">Reference proteome</keyword>
<accession>A0ABV5KC32</accession>
<keyword evidence="1" id="KW-1133">Transmembrane helix</keyword>
<comment type="caution">
    <text evidence="2">The sequence shown here is derived from an EMBL/GenBank/DDBJ whole genome shotgun (WGS) entry which is preliminary data.</text>
</comment>
<evidence type="ECO:0000256" key="1">
    <source>
        <dbReference type="SAM" id="Phobius"/>
    </source>
</evidence>
<reference evidence="2 3" key="1">
    <citation type="submission" date="2024-09" db="EMBL/GenBank/DDBJ databases">
        <authorList>
            <person name="Sun Q."/>
            <person name="Mori K."/>
        </authorList>
    </citation>
    <scope>NUCLEOTIDE SEQUENCE [LARGE SCALE GENOMIC DNA]</scope>
    <source>
        <strain evidence="2 3">JCM 9626</strain>
    </source>
</reference>
<protein>
    <submittedName>
        <fullName evidence="2">Uncharacterized protein</fullName>
    </submittedName>
</protein>
<sequence length="100" mass="11283">MREQLTPEALAFVTSAQVVVLAVIVVALTMTGFWLWALIDVLSWPSSTWGSSGLGRMRWVSRVLLLGCIGAVWYLRSTRRQLKTAYAEIRWAKRDDDNLG</sequence>
<keyword evidence="1" id="KW-0472">Membrane</keyword>
<evidence type="ECO:0000313" key="3">
    <source>
        <dbReference type="Proteomes" id="UP001589750"/>
    </source>
</evidence>
<name>A0ABV5KC32_9ACTN</name>
<gene>
    <name evidence="2" type="ORF">ACFFRI_14170</name>
</gene>
<dbReference type="Proteomes" id="UP001589750">
    <property type="component" value="Unassembled WGS sequence"/>
</dbReference>
<keyword evidence="1" id="KW-0812">Transmembrane</keyword>